<keyword evidence="4" id="KW-1185">Reference proteome</keyword>
<reference evidence="3 4" key="1">
    <citation type="submission" date="2018-11" db="EMBL/GenBank/DDBJ databases">
        <title>Cryobacterium sp. nov., isolated from rhizosphere soil of lettuce.</title>
        <authorList>
            <person name="Wang Y."/>
        </authorList>
    </citation>
    <scope>NUCLEOTIDE SEQUENCE [LARGE SCALE GENOMIC DNA]</scope>
    <source>
        <strain evidence="3 4">NEAU-85</strain>
    </source>
</reference>
<evidence type="ECO:0000313" key="3">
    <source>
        <dbReference type="EMBL" id="RNE59437.1"/>
    </source>
</evidence>
<proteinExistence type="predicted"/>
<gene>
    <name evidence="3" type="ORF">EEJ31_09605</name>
</gene>
<comment type="caution">
    <text evidence="3">The sequence shown here is derived from an EMBL/GenBank/DDBJ whole genome shotgun (WGS) entry which is preliminary data.</text>
</comment>
<dbReference type="RefSeq" id="WP_123046086.1">
    <property type="nucleotide sequence ID" value="NZ_RDSR01000015.1"/>
</dbReference>
<dbReference type="InterPro" id="IPR048576">
    <property type="entry name" value="Rv2175c_wHTH"/>
</dbReference>
<keyword evidence="3" id="KW-0238">DNA-binding</keyword>
<evidence type="ECO:0000259" key="1">
    <source>
        <dbReference type="Pfam" id="PF18367"/>
    </source>
</evidence>
<feature type="domain" description="DNA-binding protein Rv2175c wHTH" evidence="2">
    <location>
        <begin position="4"/>
        <end position="52"/>
    </location>
</feature>
<dbReference type="GO" id="GO:0003677">
    <property type="term" value="F:DNA binding"/>
    <property type="evidence" value="ECO:0007669"/>
    <property type="project" value="UniProtKB-KW"/>
</dbReference>
<dbReference type="Proteomes" id="UP000279859">
    <property type="component" value="Unassembled WGS sequence"/>
</dbReference>
<name>A0A3M8L1K9_9MICO</name>
<dbReference type="OrthoDB" id="3784042at2"/>
<dbReference type="AlphaFoldDB" id="A0A3M8L1K9"/>
<sequence length="113" mass="12587">MTDAFDEHQWLTIPDLVERLGISQGRVRRLIEDKHLLAVRRNGVLAVPEIFLDGAEPLGELRGTVFVLGDDGFTDDEAMRWLLEVDDVLGVAPIDALRAGRKTEVRRVAQALA</sequence>
<evidence type="ECO:0000259" key="2">
    <source>
        <dbReference type="Pfam" id="PF21531"/>
    </source>
</evidence>
<feature type="domain" description="Rv2175c C-terminal" evidence="1">
    <location>
        <begin position="60"/>
        <end position="113"/>
    </location>
</feature>
<organism evidence="3 4">
    <name type="scientific">Cryobacterium tepidiphilum</name>
    <dbReference type="NCBI Taxonomy" id="2486026"/>
    <lineage>
        <taxon>Bacteria</taxon>
        <taxon>Bacillati</taxon>
        <taxon>Actinomycetota</taxon>
        <taxon>Actinomycetes</taxon>
        <taxon>Micrococcales</taxon>
        <taxon>Microbacteriaceae</taxon>
        <taxon>Cryobacterium</taxon>
    </lineage>
</organism>
<protein>
    <submittedName>
        <fullName evidence="3">DNA-binding protein</fullName>
    </submittedName>
</protein>
<dbReference type="EMBL" id="RDSR01000015">
    <property type="protein sequence ID" value="RNE59437.1"/>
    <property type="molecule type" value="Genomic_DNA"/>
</dbReference>
<dbReference type="Pfam" id="PF21531">
    <property type="entry name" value="Rv2175c_wHTH"/>
    <property type="match status" value="1"/>
</dbReference>
<accession>A0A3M8L1K9</accession>
<dbReference type="Pfam" id="PF18367">
    <property type="entry name" value="Rv2175c_C"/>
    <property type="match status" value="1"/>
</dbReference>
<evidence type="ECO:0000313" key="4">
    <source>
        <dbReference type="Proteomes" id="UP000279859"/>
    </source>
</evidence>
<dbReference type="InterPro" id="IPR041098">
    <property type="entry name" value="Rv2175c_C"/>
</dbReference>